<accession>A0A495J9R2</accession>
<dbReference type="AlphaFoldDB" id="A0A495J9R2"/>
<dbReference type="SUPFAM" id="SSF56925">
    <property type="entry name" value="OMPA-like"/>
    <property type="match status" value="1"/>
</dbReference>
<dbReference type="EMBL" id="RBKU01000001">
    <property type="protein sequence ID" value="RKR84799.1"/>
    <property type="molecule type" value="Genomic_DNA"/>
</dbReference>
<protein>
    <recommendedName>
        <fullName evidence="3">Outer membrane protein with beta-barrel domain</fullName>
    </recommendedName>
</protein>
<organism evidence="1 2">
    <name type="scientific">Mucilaginibacter gracilis</name>
    <dbReference type="NCBI Taxonomy" id="423350"/>
    <lineage>
        <taxon>Bacteria</taxon>
        <taxon>Pseudomonadati</taxon>
        <taxon>Bacteroidota</taxon>
        <taxon>Sphingobacteriia</taxon>
        <taxon>Sphingobacteriales</taxon>
        <taxon>Sphingobacteriaceae</taxon>
        <taxon>Mucilaginibacter</taxon>
    </lineage>
</organism>
<sequence>MLFRLPDNKQNHSFILTPTMKKITFLFMLSVWGSIAAYSQSKNSITVVYGFAANSMYSSKQKADGGYQDGNSNLFGLTYTRQVNRVLGFETGVVYSINHMQYNSLQPGIAQPSQNADLGLLTIPFVARATFWKYFFADAGLTLDFETSNSMVAQAKQTGLGYQLGIGAQVNMGKISLLVSPFLQQHAVAHFSGRTPYSLLNAGVRFGVGYNF</sequence>
<evidence type="ECO:0000313" key="2">
    <source>
        <dbReference type="Proteomes" id="UP000268007"/>
    </source>
</evidence>
<gene>
    <name evidence="1" type="ORF">BDD43_5052</name>
</gene>
<comment type="caution">
    <text evidence="1">The sequence shown here is derived from an EMBL/GenBank/DDBJ whole genome shotgun (WGS) entry which is preliminary data.</text>
</comment>
<reference evidence="1 2" key="1">
    <citation type="submission" date="2018-10" db="EMBL/GenBank/DDBJ databases">
        <title>Genomic Encyclopedia of Archaeal and Bacterial Type Strains, Phase II (KMG-II): from individual species to whole genera.</title>
        <authorList>
            <person name="Goeker M."/>
        </authorList>
    </citation>
    <scope>NUCLEOTIDE SEQUENCE [LARGE SCALE GENOMIC DNA]</scope>
    <source>
        <strain evidence="1 2">DSM 18602</strain>
    </source>
</reference>
<dbReference type="Proteomes" id="UP000268007">
    <property type="component" value="Unassembled WGS sequence"/>
</dbReference>
<evidence type="ECO:0008006" key="3">
    <source>
        <dbReference type="Google" id="ProtNLM"/>
    </source>
</evidence>
<proteinExistence type="predicted"/>
<dbReference type="InterPro" id="IPR011250">
    <property type="entry name" value="OMP/PagP_B-barrel"/>
</dbReference>
<evidence type="ECO:0000313" key="1">
    <source>
        <dbReference type="EMBL" id="RKR84799.1"/>
    </source>
</evidence>
<keyword evidence="2" id="KW-1185">Reference proteome</keyword>
<name>A0A495J9R2_9SPHI</name>